<comment type="caution">
    <text evidence="4">The sequence shown here is derived from an EMBL/GenBank/DDBJ whole genome shotgun (WGS) entry which is preliminary data.</text>
</comment>
<evidence type="ECO:0000256" key="2">
    <source>
        <dbReference type="ARBA" id="ARBA00022643"/>
    </source>
</evidence>
<dbReference type="Gene3D" id="3.40.50.360">
    <property type="match status" value="1"/>
</dbReference>
<dbReference type="Proteomes" id="UP000772181">
    <property type="component" value="Unassembled WGS sequence"/>
</dbReference>
<dbReference type="SUPFAM" id="SSF52218">
    <property type="entry name" value="Flavoproteins"/>
    <property type="match status" value="1"/>
</dbReference>
<dbReference type="InterPro" id="IPR005025">
    <property type="entry name" value="FMN_Rdtase-like_dom"/>
</dbReference>
<accession>A0A933LPD3</accession>
<evidence type="ECO:0000259" key="3">
    <source>
        <dbReference type="Pfam" id="PF03358"/>
    </source>
</evidence>
<dbReference type="AlphaFoldDB" id="A0A933LPD3"/>
<dbReference type="InterPro" id="IPR051796">
    <property type="entry name" value="ISF_SsuE-like"/>
</dbReference>
<proteinExistence type="predicted"/>
<reference evidence="4" key="1">
    <citation type="submission" date="2020-07" db="EMBL/GenBank/DDBJ databases">
        <title>Huge and variable diversity of episymbiotic CPR bacteria and DPANN archaea in groundwater ecosystems.</title>
        <authorList>
            <person name="He C.Y."/>
            <person name="Keren R."/>
            <person name="Whittaker M."/>
            <person name="Farag I.F."/>
            <person name="Doudna J."/>
            <person name="Cate J.H.D."/>
            <person name="Banfield J.F."/>
        </authorList>
    </citation>
    <scope>NUCLEOTIDE SEQUENCE</scope>
    <source>
        <strain evidence="4">NC_groundwater_1482_Ag_S-0.65um_47_24</strain>
    </source>
</reference>
<evidence type="ECO:0000256" key="1">
    <source>
        <dbReference type="ARBA" id="ARBA00022630"/>
    </source>
</evidence>
<evidence type="ECO:0000313" key="4">
    <source>
        <dbReference type="EMBL" id="MBI4595018.1"/>
    </source>
</evidence>
<organism evidence="4 5">
    <name type="scientific">Tectimicrobiota bacterium</name>
    <dbReference type="NCBI Taxonomy" id="2528274"/>
    <lineage>
        <taxon>Bacteria</taxon>
        <taxon>Pseudomonadati</taxon>
        <taxon>Nitrospinota/Tectimicrobiota group</taxon>
        <taxon>Candidatus Tectimicrobiota</taxon>
    </lineage>
</organism>
<dbReference type="InterPro" id="IPR029039">
    <property type="entry name" value="Flavoprotein-like_sf"/>
</dbReference>
<protein>
    <submittedName>
        <fullName evidence="4">Flavodoxin family protein</fullName>
    </submittedName>
</protein>
<dbReference type="PANTHER" id="PTHR43278">
    <property type="entry name" value="NAD(P)H-DEPENDENT FMN-CONTAINING OXIDOREDUCTASE YWQN-RELATED"/>
    <property type="match status" value="1"/>
</dbReference>
<keyword evidence="1" id="KW-0285">Flavoprotein</keyword>
<dbReference type="EMBL" id="JACQWF010000067">
    <property type="protein sequence ID" value="MBI4595018.1"/>
    <property type="molecule type" value="Genomic_DNA"/>
</dbReference>
<dbReference type="PANTHER" id="PTHR43278:SF2">
    <property type="entry name" value="IRON-SULFUR FLAVOPROTEIN"/>
    <property type="match status" value="1"/>
</dbReference>
<dbReference type="GO" id="GO:0016491">
    <property type="term" value="F:oxidoreductase activity"/>
    <property type="evidence" value="ECO:0007669"/>
    <property type="project" value="InterPro"/>
</dbReference>
<dbReference type="Pfam" id="PF03358">
    <property type="entry name" value="FMN_red"/>
    <property type="match status" value="1"/>
</dbReference>
<gene>
    <name evidence="4" type="ORF">HY730_01400</name>
</gene>
<feature type="domain" description="NADPH-dependent FMN reductase-like" evidence="3">
    <location>
        <begin position="1"/>
        <end position="107"/>
    </location>
</feature>
<name>A0A933LPD3_UNCTE</name>
<sequence length="213" mass="24145">MKVMAFNGSPRKTWNTATLLNKALEGAASQGAETELIHLYDLNFKGCVSCFSCKTKDGQSFGKCAVKDDLTPILVQIEEAGAVILGSPIYLGTVSGEMRSFLERLIFPYLTYTNPPNTLFPKKINTGFIYTMNVTEDRMRGLYDHHFGLNEMFLQMIFGASESLFSPDTYQFEDYSKVVADRFDAEKKAKRRREIFPEECKKAYEMGVRFAKV</sequence>
<keyword evidence="2" id="KW-0288">FMN</keyword>
<evidence type="ECO:0000313" key="5">
    <source>
        <dbReference type="Proteomes" id="UP000772181"/>
    </source>
</evidence>